<organism evidence="1 2">
    <name type="scientific">Serratia odorifera DSM 4582</name>
    <dbReference type="NCBI Taxonomy" id="667129"/>
    <lineage>
        <taxon>Bacteria</taxon>
        <taxon>Pseudomonadati</taxon>
        <taxon>Pseudomonadota</taxon>
        <taxon>Gammaproteobacteria</taxon>
        <taxon>Enterobacterales</taxon>
        <taxon>Yersiniaceae</taxon>
        <taxon>Serratia</taxon>
    </lineage>
</organism>
<dbReference type="Proteomes" id="UP000005723">
    <property type="component" value="Unassembled WGS sequence"/>
</dbReference>
<dbReference type="HOGENOM" id="CLU_2425258_0_0_6"/>
<gene>
    <name evidence="1" type="ORF">HMPREF0758_3461</name>
</gene>
<evidence type="ECO:0000313" key="1">
    <source>
        <dbReference type="EMBL" id="EFE95027.1"/>
    </source>
</evidence>
<reference evidence="1 2" key="1">
    <citation type="submission" date="2010-01" db="EMBL/GenBank/DDBJ databases">
        <authorList>
            <person name="Muzny D."/>
            <person name="Qin X."/>
            <person name="Deng J."/>
            <person name="Jiang H."/>
            <person name="Liu Y."/>
            <person name="Qu J."/>
            <person name="Song X.-Z."/>
            <person name="Zhang L."/>
            <person name="Thornton R."/>
            <person name="Coyle M."/>
            <person name="Francisco L."/>
            <person name="Jackson L."/>
            <person name="Javaid M."/>
            <person name="Korchina V."/>
            <person name="Kovar C."/>
            <person name="Mata R."/>
            <person name="Mathew T."/>
            <person name="Ngo R."/>
            <person name="Nguyen L."/>
            <person name="Nguyen N."/>
            <person name="Okwuonu G."/>
            <person name="Ongeri F."/>
            <person name="Pham C."/>
            <person name="Simmons D."/>
            <person name="Wilczek-Boney K."/>
            <person name="Hale W."/>
            <person name="Jakkamsetti A."/>
            <person name="Pham P."/>
            <person name="Ruth R."/>
            <person name="San Lucas F."/>
            <person name="Warren J."/>
            <person name="Zhang J."/>
            <person name="Zhao Z."/>
            <person name="Zhou C."/>
            <person name="Zhu D."/>
            <person name="Lee S."/>
            <person name="Bess C."/>
            <person name="Blankenburg K."/>
            <person name="Forbes L."/>
            <person name="Fu Q."/>
            <person name="Gubbala S."/>
            <person name="Hirani K."/>
            <person name="Jayaseelan J.C."/>
            <person name="Lara F."/>
            <person name="Munidasa M."/>
            <person name="Palculict T."/>
            <person name="Patil S."/>
            <person name="Pu L.-L."/>
            <person name="Saada N."/>
            <person name="Tang L."/>
            <person name="Weissenberger G."/>
            <person name="Zhu Y."/>
            <person name="Hemphill L."/>
            <person name="Shang Y."/>
            <person name="Youmans B."/>
            <person name="Ayvaz T."/>
            <person name="Ross M."/>
            <person name="Santibanez J."/>
            <person name="Aqrawi P."/>
            <person name="Gross S."/>
            <person name="Joshi V."/>
            <person name="Fowler G."/>
            <person name="Nazareth L."/>
            <person name="Reid J."/>
            <person name="Worley K."/>
            <person name="Petrosino J."/>
            <person name="Highlander S."/>
            <person name="Gibbs R."/>
        </authorList>
    </citation>
    <scope>NUCLEOTIDE SEQUENCE [LARGE SCALE GENOMIC DNA]</scope>
    <source>
        <strain evidence="1 2">DSM 4582</strain>
    </source>
</reference>
<evidence type="ECO:0000313" key="2">
    <source>
        <dbReference type="Proteomes" id="UP000005723"/>
    </source>
</evidence>
<dbReference type="AlphaFoldDB" id="D4E5L1"/>
<comment type="caution">
    <text evidence="1">The sequence shown here is derived from an EMBL/GenBank/DDBJ whole genome shotgun (WGS) entry which is preliminary data.</text>
</comment>
<protein>
    <submittedName>
        <fullName evidence="1">Uncharacterized protein</fullName>
    </submittedName>
</protein>
<keyword evidence="2" id="KW-1185">Reference proteome</keyword>
<sequence length="91" mass="9436">MPFDETDGFSIPPVEAGATSAVDAVAGADAAILSLLAQPASTRVVIIRAGADNFIAIFLLEANRARHLLATVARPGADNRRILLPAGQMLI</sequence>
<dbReference type="STRING" id="667129.HMPREF0758_3461"/>
<proteinExistence type="predicted"/>
<dbReference type="EMBL" id="ADBY01000050">
    <property type="protein sequence ID" value="EFE95027.1"/>
    <property type="molecule type" value="Genomic_DNA"/>
</dbReference>
<accession>D4E5L1</accession>
<name>D4E5L1_SEROD</name>